<dbReference type="PANTHER" id="PTHR33755">
    <property type="entry name" value="TOXIN PARE1-RELATED"/>
    <property type="match status" value="1"/>
</dbReference>
<dbReference type="RefSeq" id="WP_089356262.1">
    <property type="nucleotide sequence ID" value="NZ_FZPD01000002.1"/>
</dbReference>
<proteinExistence type="inferred from homology"/>
<dbReference type="Pfam" id="PF05016">
    <property type="entry name" value="ParE_toxin"/>
    <property type="match status" value="1"/>
</dbReference>
<dbReference type="InterPro" id="IPR007712">
    <property type="entry name" value="RelE/ParE_toxin"/>
</dbReference>
<gene>
    <name evidence="3" type="ORF">SAMN05421640_1539</name>
</gene>
<dbReference type="Gene3D" id="3.30.2310.20">
    <property type="entry name" value="RelE-like"/>
    <property type="match status" value="1"/>
</dbReference>
<dbReference type="AlphaFoldDB" id="A0A239HW95"/>
<organism evidence="3 4">
    <name type="scientific">Ekhidna lutea</name>
    <dbReference type="NCBI Taxonomy" id="447679"/>
    <lineage>
        <taxon>Bacteria</taxon>
        <taxon>Pseudomonadati</taxon>
        <taxon>Bacteroidota</taxon>
        <taxon>Cytophagia</taxon>
        <taxon>Cytophagales</taxon>
        <taxon>Reichenbachiellaceae</taxon>
        <taxon>Ekhidna</taxon>
    </lineage>
</organism>
<evidence type="ECO:0000256" key="1">
    <source>
        <dbReference type="ARBA" id="ARBA00006226"/>
    </source>
</evidence>
<dbReference type="SUPFAM" id="SSF143011">
    <property type="entry name" value="RelE-like"/>
    <property type="match status" value="1"/>
</dbReference>
<name>A0A239HW95_EKHLU</name>
<evidence type="ECO:0000313" key="3">
    <source>
        <dbReference type="EMBL" id="SNS85521.1"/>
    </source>
</evidence>
<keyword evidence="4" id="KW-1185">Reference proteome</keyword>
<protein>
    <submittedName>
        <fullName evidence="3">Plasmid stabilization system protein ParE</fullName>
    </submittedName>
</protein>
<dbReference type="InterPro" id="IPR051803">
    <property type="entry name" value="TA_system_RelE-like_toxin"/>
</dbReference>
<evidence type="ECO:0000313" key="4">
    <source>
        <dbReference type="Proteomes" id="UP000198393"/>
    </source>
</evidence>
<evidence type="ECO:0000256" key="2">
    <source>
        <dbReference type="ARBA" id="ARBA00022649"/>
    </source>
</evidence>
<dbReference type="InterPro" id="IPR035093">
    <property type="entry name" value="RelE/ParE_toxin_dom_sf"/>
</dbReference>
<dbReference type="EMBL" id="FZPD01000002">
    <property type="protein sequence ID" value="SNS85521.1"/>
    <property type="molecule type" value="Genomic_DNA"/>
</dbReference>
<reference evidence="3 4" key="1">
    <citation type="submission" date="2017-06" db="EMBL/GenBank/DDBJ databases">
        <authorList>
            <person name="Kim H.J."/>
            <person name="Triplett B.A."/>
        </authorList>
    </citation>
    <scope>NUCLEOTIDE SEQUENCE [LARGE SCALE GENOMIC DNA]</scope>
    <source>
        <strain evidence="3 4">DSM 19307</strain>
    </source>
</reference>
<comment type="similarity">
    <text evidence="1">Belongs to the RelE toxin family.</text>
</comment>
<accession>A0A239HW95</accession>
<keyword evidence="2" id="KW-1277">Toxin-antitoxin system</keyword>
<sequence>MNQYRVLWSENAISSLQSIKDFIAQDSSQAALKVVHSIFESVESLAIHPNRFQLDEFFENNPGTIRRFFKWNYRIIYEVRDSRVEIIDIIHTSREPHKK</sequence>
<dbReference type="Proteomes" id="UP000198393">
    <property type="component" value="Unassembled WGS sequence"/>
</dbReference>
<dbReference type="OrthoDB" id="1121556at2"/>